<organism evidence="2 3">
    <name type="scientific">Trapa incisa</name>
    <dbReference type="NCBI Taxonomy" id="236973"/>
    <lineage>
        <taxon>Eukaryota</taxon>
        <taxon>Viridiplantae</taxon>
        <taxon>Streptophyta</taxon>
        <taxon>Embryophyta</taxon>
        <taxon>Tracheophyta</taxon>
        <taxon>Spermatophyta</taxon>
        <taxon>Magnoliopsida</taxon>
        <taxon>eudicotyledons</taxon>
        <taxon>Gunneridae</taxon>
        <taxon>Pentapetalae</taxon>
        <taxon>rosids</taxon>
        <taxon>malvids</taxon>
        <taxon>Myrtales</taxon>
        <taxon>Lythraceae</taxon>
        <taxon>Trapa</taxon>
    </lineage>
</organism>
<evidence type="ECO:0000259" key="1">
    <source>
        <dbReference type="PROSITE" id="PS50181"/>
    </source>
</evidence>
<keyword evidence="3" id="KW-1185">Reference proteome</keyword>
<dbReference type="InterPro" id="IPR001810">
    <property type="entry name" value="F-box_dom"/>
</dbReference>
<dbReference type="SUPFAM" id="SSF81383">
    <property type="entry name" value="F-box domain"/>
    <property type="match status" value="1"/>
</dbReference>
<sequence length="387" mass="44639">MLSHLPDEILIQILVRLPVKSLLRFRSVSRTWNSLITSQPFIGLHLSHSIEAAGGTNTDSSSIFLRHYSHSRRRQLNTVYRDDGGESLAEDQELEFPIKTYDTYYYVGACNGLICLADYLINHLRVVLWNPSIRTCFRVPIPRLIDTDNAHIYTVGFGFDRRTGQYKVMRMIYAVSRNYERLIPPEVEVYVLGSDRWRSIDCHVPYLVPESSPQAFFCGGIHWVGCREDQSMVIVVFNVQEEVFQEIEIPRSIRHRNMHRLSVCSHRDSLYLLENDPWRDGKFMLGVFDIWVMEYGVKESWTKQFSIDVRGERGGGLLKRVLGFRKEGKILAVNEEEELISYDKKGRRVNQHGIRGLAKSFEAIPHLECLVLLKGTDGFDGQMSSCS</sequence>
<dbReference type="PANTHER" id="PTHR31672:SF10">
    <property type="entry name" value="F-BOX DOMAIN-CONTAINING PROTEIN"/>
    <property type="match status" value="1"/>
</dbReference>
<comment type="caution">
    <text evidence="2">The sequence shown here is derived from an EMBL/GenBank/DDBJ whole genome shotgun (WGS) entry which is preliminary data.</text>
</comment>
<dbReference type="AlphaFoldDB" id="A0AAN7JZS2"/>
<evidence type="ECO:0000313" key="2">
    <source>
        <dbReference type="EMBL" id="KAK4755714.1"/>
    </source>
</evidence>
<dbReference type="Pfam" id="PF08268">
    <property type="entry name" value="FBA_3"/>
    <property type="match status" value="1"/>
</dbReference>
<dbReference type="Gene3D" id="1.20.1280.50">
    <property type="match status" value="1"/>
</dbReference>
<accession>A0AAN7JZS2</accession>
<dbReference type="SMART" id="SM00256">
    <property type="entry name" value="FBOX"/>
    <property type="match status" value="1"/>
</dbReference>
<dbReference type="PROSITE" id="PS50181">
    <property type="entry name" value="FBOX"/>
    <property type="match status" value="1"/>
</dbReference>
<dbReference type="EMBL" id="JAXIOK010000014">
    <property type="protein sequence ID" value="KAK4755714.1"/>
    <property type="molecule type" value="Genomic_DNA"/>
</dbReference>
<dbReference type="InterPro" id="IPR050796">
    <property type="entry name" value="SCF_F-box_component"/>
</dbReference>
<dbReference type="CDD" id="cd22157">
    <property type="entry name" value="F-box_AtFBW1-like"/>
    <property type="match status" value="1"/>
</dbReference>
<dbReference type="InterPro" id="IPR013187">
    <property type="entry name" value="F-box-assoc_dom_typ3"/>
</dbReference>
<evidence type="ECO:0000313" key="3">
    <source>
        <dbReference type="Proteomes" id="UP001345219"/>
    </source>
</evidence>
<name>A0AAN7JZS2_9MYRT</name>
<protein>
    <recommendedName>
        <fullName evidence="1">F-box domain-containing protein</fullName>
    </recommendedName>
</protein>
<dbReference type="InterPro" id="IPR017451">
    <property type="entry name" value="F-box-assoc_interact_dom"/>
</dbReference>
<dbReference type="InterPro" id="IPR036047">
    <property type="entry name" value="F-box-like_dom_sf"/>
</dbReference>
<feature type="domain" description="F-box" evidence="1">
    <location>
        <begin position="1"/>
        <end position="44"/>
    </location>
</feature>
<dbReference type="Proteomes" id="UP001345219">
    <property type="component" value="Chromosome 8"/>
</dbReference>
<reference evidence="2 3" key="1">
    <citation type="journal article" date="2023" name="Hortic Res">
        <title>Pangenome of water caltrop reveals structural variations and asymmetric subgenome divergence after allopolyploidization.</title>
        <authorList>
            <person name="Zhang X."/>
            <person name="Chen Y."/>
            <person name="Wang L."/>
            <person name="Yuan Y."/>
            <person name="Fang M."/>
            <person name="Shi L."/>
            <person name="Lu R."/>
            <person name="Comes H.P."/>
            <person name="Ma Y."/>
            <person name="Chen Y."/>
            <person name="Huang G."/>
            <person name="Zhou Y."/>
            <person name="Zheng Z."/>
            <person name="Qiu Y."/>
        </authorList>
    </citation>
    <scope>NUCLEOTIDE SEQUENCE [LARGE SCALE GENOMIC DNA]</scope>
    <source>
        <tissue evidence="2">Roots</tissue>
    </source>
</reference>
<gene>
    <name evidence="2" type="ORF">SAY87_009471</name>
</gene>
<dbReference type="Pfam" id="PF00646">
    <property type="entry name" value="F-box"/>
    <property type="match status" value="1"/>
</dbReference>
<proteinExistence type="predicted"/>
<dbReference type="PANTHER" id="PTHR31672">
    <property type="entry name" value="BNACNNG10540D PROTEIN"/>
    <property type="match status" value="1"/>
</dbReference>
<dbReference type="NCBIfam" id="TIGR01640">
    <property type="entry name" value="F_box_assoc_1"/>
    <property type="match status" value="1"/>
</dbReference>